<dbReference type="AlphaFoldDB" id="A0A979FIV8"/>
<dbReference type="KEGG" id="hazt:108675466"/>
<dbReference type="GeneID" id="108675466"/>
<dbReference type="GO" id="GO:0006508">
    <property type="term" value="P:proteolysis"/>
    <property type="evidence" value="ECO:0007669"/>
    <property type="project" value="InterPro"/>
</dbReference>
<protein>
    <submittedName>
        <fullName evidence="7">Uncharacterized protein LOC108675466</fullName>
    </submittedName>
</protein>
<evidence type="ECO:0000256" key="2">
    <source>
        <dbReference type="PROSITE-ProRule" id="PRU01211"/>
    </source>
</evidence>
<feature type="region of interest" description="Disordered" evidence="3">
    <location>
        <begin position="493"/>
        <end position="519"/>
    </location>
</feature>
<dbReference type="InterPro" id="IPR001506">
    <property type="entry name" value="Peptidase_M12A"/>
</dbReference>
<evidence type="ECO:0000256" key="3">
    <source>
        <dbReference type="SAM" id="MobiDB-lite"/>
    </source>
</evidence>
<evidence type="ECO:0000313" key="6">
    <source>
        <dbReference type="Proteomes" id="UP000694843"/>
    </source>
</evidence>
<evidence type="ECO:0000313" key="7">
    <source>
        <dbReference type="RefSeq" id="XP_047736234.1"/>
    </source>
</evidence>
<dbReference type="SUPFAM" id="SSF55486">
    <property type="entry name" value="Metalloproteases ('zincins'), catalytic domain"/>
    <property type="match status" value="1"/>
</dbReference>
<dbReference type="SMART" id="SM00235">
    <property type="entry name" value="ZnMc"/>
    <property type="match status" value="1"/>
</dbReference>
<feature type="domain" description="Peptidase M12A" evidence="5">
    <location>
        <begin position="640"/>
        <end position="715"/>
    </location>
</feature>
<dbReference type="InterPro" id="IPR006026">
    <property type="entry name" value="Peptidase_Metallo"/>
</dbReference>
<dbReference type="GO" id="GO:0008270">
    <property type="term" value="F:zinc ion binding"/>
    <property type="evidence" value="ECO:0007669"/>
    <property type="project" value="InterPro"/>
</dbReference>
<evidence type="ECO:0000256" key="4">
    <source>
        <dbReference type="SAM" id="SignalP"/>
    </source>
</evidence>
<dbReference type="Pfam" id="PF01400">
    <property type="entry name" value="Astacin"/>
    <property type="match status" value="2"/>
</dbReference>
<gene>
    <name evidence="7" type="primary">LOC108675466</name>
</gene>
<comment type="cofactor">
    <cofactor evidence="1">
        <name>Zn(2+)</name>
        <dbReference type="ChEBI" id="CHEBI:29105"/>
    </cofactor>
</comment>
<dbReference type="Proteomes" id="UP000694843">
    <property type="component" value="Unplaced"/>
</dbReference>
<dbReference type="PANTHER" id="PTHR10127">
    <property type="entry name" value="DISCOIDIN, CUB, EGF, LAMININ , AND ZINC METALLOPROTEASE DOMAIN CONTAINING"/>
    <property type="match status" value="1"/>
</dbReference>
<feature type="compositionally biased region" description="Low complexity" evidence="3">
    <location>
        <begin position="493"/>
        <end position="509"/>
    </location>
</feature>
<evidence type="ECO:0000259" key="5">
    <source>
        <dbReference type="PROSITE" id="PS51864"/>
    </source>
</evidence>
<feature type="region of interest" description="Disordered" evidence="3">
    <location>
        <begin position="250"/>
        <end position="271"/>
    </location>
</feature>
<evidence type="ECO:0000256" key="1">
    <source>
        <dbReference type="ARBA" id="ARBA00001947"/>
    </source>
</evidence>
<feature type="chain" id="PRO_5037400722" evidence="4">
    <location>
        <begin position="22"/>
        <end position="734"/>
    </location>
</feature>
<dbReference type="InterPro" id="IPR024079">
    <property type="entry name" value="MetalloPept_cat_dom_sf"/>
</dbReference>
<accession>A0A979FIV8</accession>
<dbReference type="PANTHER" id="PTHR10127:SF859">
    <property type="entry name" value="METALLOENDOPEPTIDASE"/>
    <property type="match status" value="1"/>
</dbReference>
<reference evidence="7" key="1">
    <citation type="submission" date="2025-08" db="UniProtKB">
        <authorList>
            <consortium name="RefSeq"/>
        </authorList>
    </citation>
    <scope>IDENTIFICATION</scope>
    <source>
        <tissue evidence="7">Whole organism</tissue>
    </source>
</reference>
<dbReference type="PROSITE" id="PS51864">
    <property type="entry name" value="ASTACIN"/>
    <property type="match status" value="2"/>
</dbReference>
<feature type="domain" description="Peptidase M12A" evidence="5">
    <location>
        <begin position="539"/>
        <end position="627"/>
    </location>
</feature>
<dbReference type="RefSeq" id="XP_047736234.1">
    <property type="nucleotide sequence ID" value="XM_047880278.1"/>
</dbReference>
<keyword evidence="6" id="KW-1185">Reference proteome</keyword>
<dbReference type="OrthoDB" id="291007at2759"/>
<comment type="caution">
    <text evidence="2">Lacks conserved residue(s) required for the propagation of feature annotation.</text>
</comment>
<sequence length="734" mass="83005">MMLHGRAMFLLLLVAVHPCTAFSIRRDNPITIAKSYNYRDTTRFNLTATESNEHKTYSSTRNSTQKNIISSVFTSSETLFKPDIIQEKSVGLSECCLENRDDVVVEINGSLSRSRSSFKSPTVRKFRYFNVLNAQNNLTSNVRLYSSLFSDHGSGNLVFHEFPRMSNISKLSNSKTRTKFRKRSLFDAINPDGSYKDAISGNYFDLNLNNSQSIDKILTNIPAPRHYVGHYLKLRNNNYNMPPEALGKFQGKNPNFVSRKKVPGSRAGISEFDRNSQAPRTEMNKTLINRRSCCNHSLFNSIASMRPKDNELLTQTVIRQQSAFLRSENFSQNLENSNRSYETRKYRINHGIPEKDNSLKQIPEKFYHPFSSLSRNEIKFNKTNAVEVFVNLKSSKNTTQPSRVKETHEVLDSIDNFHHTAKSQNMLTGTERLNSRPLSTVQENIGKFSKFEENLGPFSSVDENLGRFLTEQENIGQRHSLFDEVLAEMQLSSSSSGLASPSPELSGPEDAGLVRSTPDAEVSPGLFEGDIALESAEDEAVLKVSGNWDIFPDKRWPNGVVPYAVSPQYTPEERLMIDTAINTLNFLSCVKLVPWDGRSEDYLFILSVPDPSGCWSYVGRKGGQQIVGLQQADASHPGHNIMPYSESNFRKQSLLQTSYAFKYDYNSVMHYGTHYFSKDGVSPTILPLVPSVSIGQREMLSKRDCLKLNAMYGCIGRHVHTHHMYTAFCNTLAF</sequence>
<feature type="signal peptide" evidence="4">
    <location>
        <begin position="1"/>
        <end position="21"/>
    </location>
</feature>
<proteinExistence type="predicted"/>
<dbReference type="GO" id="GO:0004222">
    <property type="term" value="F:metalloendopeptidase activity"/>
    <property type="evidence" value="ECO:0007669"/>
    <property type="project" value="InterPro"/>
</dbReference>
<keyword evidence="4" id="KW-0732">Signal</keyword>
<organism evidence="6 7">
    <name type="scientific">Hyalella azteca</name>
    <name type="common">Amphipod</name>
    <dbReference type="NCBI Taxonomy" id="294128"/>
    <lineage>
        <taxon>Eukaryota</taxon>
        <taxon>Metazoa</taxon>
        <taxon>Ecdysozoa</taxon>
        <taxon>Arthropoda</taxon>
        <taxon>Crustacea</taxon>
        <taxon>Multicrustacea</taxon>
        <taxon>Malacostraca</taxon>
        <taxon>Eumalacostraca</taxon>
        <taxon>Peracarida</taxon>
        <taxon>Amphipoda</taxon>
        <taxon>Senticaudata</taxon>
        <taxon>Talitrida</taxon>
        <taxon>Talitroidea</taxon>
        <taxon>Hyalellidae</taxon>
        <taxon>Hyalella</taxon>
    </lineage>
</organism>
<dbReference type="Gene3D" id="3.40.390.10">
    <property type="entry name" value="Collagenase (Catalytic Domain)"/>
    <property type="match status" value="2"/>
</dbReference>
<name>A0A979FIV8_HYAAZ</name>